<sequence>MVDVDIPAFKAVDSQDSGKKKAQVDKNISKKRVLIIEDLGEMRLMLKSLMTSLGYQKIDIEPSGQSAIKRVLDIKYDIVLSDFNLGGSIDGQQILETTRKTYSLDHSTIFIMITADTAYEAVVSVLEYQPDSYLVKPFPPQAFIRRLGKVRQQKKVFEPLNKARMDQDYEKVIELAKEIKATLPQYTHLCQKSIGEALFALQRYKEAKTHYLVIIKEHKNLAWAHYGIAQCELKLGAIVAAIKSLEQTITLSRHFLSAYDTLADAHEKLENYEQAQIALKSVLEVSPRSIERSKRLAELSTKVKDWQMAEFAYSRAIRLSRDTEAETYDLYYGHLQSITQMIEEGSDVKKLNDKFKRSLTRLRIIGKQNPTAVSNSFRIEVQQYVTRNHVGEAVKSWKTWRRLMDDGMAAPLTEAQEYTLKKRLGLQ</sequence>
<dbReference type="KEGG" id="mme:Marme_3131"/>
<keyword evidence="2" id="KW-0802">TPR repeat</keyword>
<dbReference type="PANTHER" id="PTHR43228:SF1">
    <property type="entry name" value="TWO-COMPONENT RESPONSE REGULATOR ARR22"/>
    <property type="match status" value="1"/>
</dbReference>
<keyword evidence="1" id="KW-0597">Phosphoprotein</keyword>
<reference evidence="4 5" key="1">
    <citation type="journal article" date="2012" name="Stand. Genomic Sci.">
        <title>Complete genome sequence of the melanogenic marine bacterium Marinomonas mediterranea type strain (MMB-1(T)).</title>
        <authorList>
            <person name="Lucas-Elio P."/>
            <person name="Goodwin L."/>
            <person name="Woyke T."/>
            <person name="Pitluck S."/>
            <person name="Nolan M."/>
            <person name="Kyrpides N.C."/>
            <person name="Detter J.C."/>
            <person name="Copeland A."/>
            <person name="Teshima H."/>
            <person name="Bruce D."/>
            <person name="Detter C."/>
            <person name="Tapia R."/>
            <person name="Han S."/>
            <person name="Land M.L."/>
            <person name="Ivanova N."/>
            <person name="Mikhailova N."/>
            <person name="Johnston A.W."/>
            <person name="Sanchez-Amat A."/>
        </authorList>
    </citation>
    <scope>NUCLEOTIDE SEQUENCE [LARGE SCALE GENOMIC DNA]</scope>
    <source>
        <strain evidence="5">ATCC 700492 / JCM 21426 / NBRC 103028 / MMB-1</strain>
    </source>
</reference>
<dbReference type="Gene3D" id="1.25.40.10">
    <property type="entry name" value="Tetratricopeptide repeat domain"/>
    <property type="match status" value="1"/>
</dbReference>
<dbReference type="SUPFAM" id="SSF52172">
    <property type="entry name" value="CheY-like"/>
    <property type="match status" value="1"/>
</dbReference>
<dbReference type="AlphaFoldDB" id="F2K2W0"/>
<feature type="repeat" description="TPR" evidence="2">
    <location>
        <begin position="256"/>
        <end position="289"/>
    </location>
</feature>
<dbReference type="InterPro" id="IPR001789">
    <property type="entry name" value="Sig_transdc_resp-reg_receiver"/>
</dbReference>
<evidence type="ECO:0000259" key="3">
    <source>
        <dbReference type="PROSITE" id="PS50110"/>
    </source>
</evidence>
<dbReference type="Pfam" id="PF00072">
    <property type="entry name" value="Response_reg"/>
    <property type="match status" value="1"/>
</dbReference>
<evidence type="ECO:0000256" key="2">
    <source>
        <dbReference type="PROSITE-ProRule" id="PRU00339"/>
    </source>
</evidence>
<dbReference type="InterPro" id="IPR011990">
    <property type="entry name" value="TPR-like_helical_dom_sf"/>
</dbReference>
<dbReference type="PROSITE" id="PS50005">
    <property type="entry name" value="TPR"/>
    <property type="match status" value="1"/>
</dbReference>
<dbReference type="HOGENOM" id="CLU_035496_1_1_6"/>
<dbReference type="PATRIC" id="fig|717774.3.peg.3220"/>
<dbReference type="SUPFAM" id="SSF48452">
    <property type="entry name" value="TPR-like"/>
    <property type="match status" value="1"/>
</dbReference>
<gene>
    <name evidence="4" type="ordered locus">Marme_3131</name>
</gene>
<dbReference type="eggNOG" id="COG0784">
    <property type="taxonomic scope" value="Bacteria"/>
</dbReference>
<name>F2K2W0_MARM1</name>
<keyword evidence="5" id="KW-1185">Reference proteome</keyword>
<dbReference type="GO" id="GO:0000160">
    <property type="term" value="P:phosphorelay signal transduction system"/>
    <property type="evidence" value="ECO:0007669"/>
    <property type="project" value="InterPro"/>
</dbReference>
<dbReference type="EMBL" id="CP002583">
    <property type="protein sequence ID" value="ADZ92349.1"/>
    <property type="molecule type" value="Genomic_DNA"/>
</dbReference>
<dbReference type="Gene3D" id="3.40.50.2300">
    <property type="match status" value="1"/>
</dbReference>
<dbReference type="eggNOG" id="COG0457">
    <property type="taxonomic scope" value="Bacteria"/>
</dbReference>
<accession>F2K2W0</accession>
<organism evidence="4 5">
    <name type="scientific">Marinomonas mediterranea (strain ATCC 700492 / JCM 21426 / NBRC 103028 / MMB-1)</name>
    <dbReference type="NCBI Taxonomy" id="717774"/>
    <lineage>
        <taxon>Bacteria</taxon>
        <taxon>Pseudomonadati</taxon>
        <taxon>Pseudomonadota</taxon>
        <taxon>Gammaproteobacteria</taxon>
        <taxon>Oceanospirillales</taxon>
        <taxon>Oceanospirillaceae</taxon>
        <taxon>Marinomonas</taxon>
    </lineage>
</organism>
<dbReference type="InterPro" id="IPR052048">
    <property type="entry name" value="ST_Response_Regulator"/>
</dbReference>
<dbReference type="PROSITE" id="PS50110">
    <property type="entry name" value="RESPONSE_REGULATORY"/>
    <property type="match status" value="1"/>
</dbReference>
<dbReference type="Pfam" id="PF13181">
    <property type="entry name" value="TPR_8"/>
    <property type="match status" value="1"/>
</dbReference>
<dbReference type="InterPro" id="IPR019734">
    <property type="entry name" value="TPR_rpt"/>
</dbReference>
<dbReference type="STRING" id="717774.Marme_3131"/>
<proteinExistence type="predicted"/>
<evidence type="ECO:0000256" key="1">
    <source>
        <dbReference type="PROSITE-ProRule" id="PRU00169"/>
    </source>
</evidence>
<dbReference type="RefSeq" id="WP_013662251.1">
    <property type="nucleotide sequence ID" value="NC_015276.1"/>
</dbReference>
<dbReference type="InterPro" id="IPR011006">
    <property type="entry name" value="CheY-like_superfamily"/>
</dbReference>
<dbReference type="SMART" id="SM00028">
    <property type="entry name" value="TPR"/>
    <property type="match status" value="4"/>
</dbReference>
<dbReference type="Proteomes" id="UP000001062">
    <property type="component" value="Chromosome"/>
</dbReference>
<evidence type="ECO:0000313" key="5">
    <source>
        <dbReference type="Proteomes" id="UP000001062"/>
    </source>
</evidence>
<dbReference type="PANTHER" id="PTHR43228">
    <property type="entry name" value="TWO-COMPONENT RESPONSE REGULATOR"/>
    <property type="match status" value="1"/>
</dbReference>
<dbReference type="SMART" id="SM00448">
    <property type="entry name" value="REC"/>
    <property type="match status" value="1"/>
</dbReference>
<feature type="domain" description="Response regulatory" evidence="3">
    <location>
        <begin position="32"/>
        <end position="151"/>
    </location>
</feature>
<feature type="modified residue" description="4-aspartylphosphate" evidence="1">
    <location>
        <position position="82"/>
    </location>
</feature>
<protein>
    <submittedName>
        <fullName evidence="4">Response regulator receiver protein</fullName>
    </submittedName>
</protein>
<evidence type="ECO:0000313" key="4">
    <source>
        <dbReference type="EMBL" id="ADZ92349.1"/>
    </source>
</evidence>